<dbReference type="Proteomes" id="UP000499080">
    <property type="component" value="Unassembled WGS sequence"/>
</dbReference>
<accession>A0A4Y2PGF4</accession>
<name>A0A4Y2PGF4_ARAVE</name>
<proteinExistence type="predicted"/>
<sequence>MMFLALDFEAPRVSGQALPSNACAEIRHCSTLARIGQPFQPHLPSPSFEVPNCFRATCHSPVTCPVPDKRLQSDALQKMDALLYFAVQVSAAIKWKTDEQCVVRLF</sequence>
<protein>
    <submittedName>
        <fullName evidence="1">Uncharacterized protein</fullName>
    </submittedName>
</protein>
<reference evidence="1 2" key="1">
    <citation type="journal article" date="2019" name="Sci. Rep.">
        <title>Orb-weaving spider Araneus ventricosus genome elucidates the spidroin gene catalogue.</title>
        <authorList>
            <person name="Kono N."/>
            <person name="Nakamura H."/>
            <person name="Ohtoshi R."/>
            <person name="Moran D.A.P."/>
            <person name="Shinohara A."/>
            <person name="Yoshida Y."/>
            <person name="Fujiwara M."/>
            <person name="Mori M."/>
            <person name="Tomita M."/>
            <person name="Arakawa K."/>
        </authorList>
    </citation>
    <scope>NUCLEOTIDE SEQUENCE [LARGE SCALE GENOMIC DNA]</scope>
</reference>
<evidence type="ECO:0000313" key="2">
    <source>
        <dbReference type="Proteomes" id="UP000499080"/>
    </source>
</evidence>
<organism evidence="1 2">
    <name type="scientific">Araneus ventricosus</name>
    <name type="common">Orbweaver spider</name>
    <name type="synonym">Epeira ventricosa</name>
    <dbReference type="NCBI Taxonomy" id="182803"/>
    <lineage>
        <taxon>Eukaryota</taxon>
        <taxon>Metazoa</taxon>
        <taxon>Ecdysozoa</taxon>
        <taxon>Arthropoda</taxon>
        <taxon>Chelicerata</taxon>
        <taxon>Arachnida</taxon>
        <taxon>Araneae</taxon>
        <taxon>Araneomorphae</taxon>
        <taxon>Entelegynae</taxon>
        <taxon>Araneoidea</taxon>
        <taxon>Araneidae</taxon>
        <taxon>Araneus</taxon>
    </lineage>
</organism>
<gene>
    <name evidence="1" type="ORF">AVEN_198282_1</name>
</gene>
<dbReference type="EMBL" id="BGPR01011095">
    <property type="protein sequence ID" value="GBN49560.1"/>
    <property type="molecule type" value="Genomic_DNA"/>
</dbReference>
<keyword evidence="2" id="KW-1185">Reference proteome</keyword>
<evidence type="ECO:0000313" key="1">
    <source>
        <dbReference type="EMBL" id="GBN49560.1"/>
    </source>
</evidence>
<comment type="caution">
    <text evidence="1">The sequence shown here is derived from an EMBL/GenBank/DDBJ whole genome shotgun (WGS) entry which is preliminary data.</text>
</comment>
<dbReference type="AlphaFoldDB" id="A0A4Y2PGF4"/>